<sequence length="332" mass="37818">MSAPVAVTTTLFIAFAAALGRNFDYESQRWGFRGRILGLFRLVDTNAARQLHWNINTWTDDEVMAWKQSCISNCTAIQVAGAIFASVGLTALQLPNMDSSHWSARALLSCSMILGVLSVVQAASLQQHISVLNRAFDIRLWLSRGKIETDKTHYRRPFHYLPLESSVATLKQFSMPKALLNWAVLLYTVGFGIYLLFAWIYHVESEGGRNDFRNVFMSFVATVGVVYVSVFVVDMFAIADERKRVFEFDLNRTTTFAKPVSQKQLEEWLAALQDMQNTTVGSGELYARLETAVEKLQSKWDAERRLERLQLKRELRRQLTEMREARVGAEQA</sequence>
<reference evidence="3 4" key="1">
    <citation type="submission" date="2015-01" db="EMBL/GenBank/DDBJ databases">
        <title>The Genome Sequence of Exophiala spinifera CBS89968.</title>
        <authorList>
            <consortium name="The Broad Institute Genomics Platform"/>
            <person name="Cuomo C."/>
            <person name="de Hoog S."/>
            <person name="Gorbushina A."/>
            <person name="Stielow B."/>
            <person name="Teixiera M."/>
            <person name="Abouelleil A."/>
            <person name="Chapman S.B."/>
            <person name="Priest M."/>
            <person name="Young S.K."/>
            <person name="Wortman J."/>
            <person name="Nusbaum C."/>
            <person name="Birren B."/>
        </authorList>
    </citation>
    <scope>NUCLEOTIDE SEQUENCE [LARGE SCALE GENOMIC DNA]</scope>
    <source>
        <strain evidence="3 4">CBS 89968</strain>
    </source>
</reference>
<organism evidence="3 4">
    <name type="scientific">Exophiala spinifera</name>
    <dbReference type="NCBI Taxonomy" id="91928"/>
    <lineage>
        <taxon>Eukaryota</taxon>
        <taxon>Fungi</taxon>
        <taxon>Dikarya</taxon>
        <taxon>Ascomycota</taxon>
        <taxon>Pezizomycotina</taxon>
        <taxon>Eurotiomycetes</taxon>
        <taxon>Chaetothyriomycetidae</taxon>
        <taxon>Chaetothyriales</taxon>
        <taxon>Herpotrichiellaceae</taxon>
        <taxon>Exophiala</taxon>
    </lineage>
</organism>
<dbReference type="HOGENOM" id="CLU_072353_0_0_1"/>
<evidence type="ECO:0008006" key="5">
    <source>
        <dbReference type="Google" id="ProtNLM"/>
    </source>
</evidence>
<feature type="transmembrane region" description="Helical" evidence="1">
    <location>
        <begin position="179"/>
        <end position="203"/>
    </location>
</feature>
<keyword evidence="1" id="KW-1133">Transmembrane helix</keyword>
<dbReference type="OrthoDB" id="4941332at2759"/>
<dbReference type="AlphaFoldDB" id="A0A0D2AV84"/>
<feature type="transmembrane region" description="Helical" evidence="1">
    <location>
        <begin position="215"/>
        <end position="238"/>
    </location>
</feature>
<name>A0A0D2AV84_9EURO</name>
<feature type="signal peptide" evidence="2">
    <location>
        <begin position="1"/>
        <end position="20"/>
    </location>
</feature>
<feature type="chain" id="PRO_5002249188" description="SMODS and SLOG-associating 2TM effector domain-containing protein" evidence="2">
    <location>
        <begin position="21"/>
        <end position="332"/>
    </location>
</feature>
<dbReference type="GeneID" id="27338675"/>
<gene>
    <name evidence="3" type="ORF">PV08_11592</name>
</gene>
<proteinExistence type="predicted"/>
<keyword evidence="1" id="KW-0472">Membrane</keyword>
<keyword evidence="1" id="KW-0812">Transmembrane</keyword>
<protein>
    <recommendedName>
        <fullName evidence="5">SMODS and SLOG-associating 2TM effector domain-containing protein</fullName>
    </recommendedName>
</protein>
<keyword evidence="2" id="KW-0732">Signal</keyword>
<keyword evidence="4" id="KW-1185">Reference proteome</keyword>
<dbReference type="Proteomes" id="UP000053328">
    <property type="component" value="Unassembled WGS sequence"/>
</dbReference>
<evidence type="ECO:0000313" key="4">
    <source>
        <dbReference type="Proteomes" id="UP000053328"/>
    </source>
</evidence>
<dbReference type="RefSeq" id="XP_016230844.1">
    <property type="nucleotide sequence ID" value="XM_016385900.1"/>
</dbReference>
<evidence type="ECO:0000256" key="1">
    <source>
        <dbReference type="SAM" id="Phobius"/>
    </source>
</evidence>
<dbReference type="STRING" id="91928.A0A0D2AV84"/>
<evidence type="ECO:0000313" key="3">
    <source>
        <dbReference type="EMBL" id="KIW10628.1"/>
    </source>
</evidence>
<accession>A0A0D2AV84</accession>
<feature type="transmembrane region" description="Helical" evidence="1">
    <location>
        <begin position="102"/>
        <end position="125"/>
    </location>
</feature>
<dbReference type="EMBL" id="KN847500">
    <property type="protein sequence ID" value="KIW10628.1"/>
    <property type="molecule type" value="Genomic_DNA"/>
</dbReference>
<evidence type="ECO:0000256" key="2">
    <source>
        <dbReference type="SAM" id="SignalP"/>
    </source>
</evidence>
<dbReference type="VEuPathDB" id="FungiDB:PV08_11592"/>